<reference evidence="4" key="1">
    <citation type="submission" date="2017-10" db="EMBL/GenBank/DDBJ databases">
        <title>Rapid genome shrinkage in a self-fertile nematode reveals novel sperm competition proteins.</title>
        <authorList>
            <person name="Yin D."/>
            <person name="Schwarz E.M."/>
            <person name="Thomas C.G."/>
            <person name="Felde R.L."/>
            <person name="Korf I.F."/>
            <person name="Cutter A.D."/>
            <person name="Schartner C.M."/>
            <person name="Ralston E.J."/>
            <person name="Meyer B.J."/>
            <person name="Haag E.S."/>
        </authorList>
    </citation>
    <scope>NUCLEOTIDE SEQUENCE [LARGE SCALE GENOMIC DNA]</scope>
    <source>
        <strain evidence="4">JU1422</strain>
    </source>
</reference>
<dbReference type="FunFam" id="1.25.40.90:FF:000006">
    <property type="entry name" value="Clathrin interactor 1"/>
    <property type="match status" value="1"/>
</dbReference>
<dbReference type="GO" id="GO:0030125">
    <property type="term" value="C:clathrin vesicle coat"/>
    <property type="evidence" value="ECO:0007669"/>
    <property type="project" value="TreeGrafter"/>
</dbReference>
<dbReference type="GO" id="GO:0005768">
    <property type="term" value="C:endosome"/>
    <property type="evidence" value="ECO:0007669"/>
    <property type="project" value="TreeGrafter"/>
</dbReference>
<gene>
    <name evidence="3" type="primary">Cni-rsd-3</name>
    <name evidence="3" type="synonym">Cnig_chr_X.g25229</name>
    <name evidence="3" type="ORF">B9Z55_025229</name>
</gene>
<dbReference type="SMART" id="SM00273">
    <property type="entry name" value="ENTH"/>
    <property type="match status" value="1"/>
</dbReference>
<name>A0A2G5SYB2_9PELO</name>
<dbReference type="Pfam" id="PF01417">
    <property type="entry name" value="ENTH"/>
    <property type="match status" value="1"/>
</dbReference>
<feature type="compositionally biased region" description="Low complexity" evidence="1">
    <location>
        <begin position="295"/>
        <end position="304"/>
    </location>
</feature>
<evidence type="ECO:0000259" key="2">
    <source>
        <dbReference type="PROSITE" id="PS50942"/>
    </source>
</evidence>
<dbReference type="STRING" id="1611254.A0A2G5SYB2"/>
<organism evidence="3 4">
    <name type="scientific">Caenorhabditis nigoni</name>
    <dbReference type="NCBI Taxonomy" id="1611254"/>
    <lineage>
        <taxon>Eukaryota</taxon>
        <taxon>Metazoa</taxon>
        <taxon>Ecdysozoa</taxon>
        <taxon>Nematoda</taxon>
        <taxon>Chromadorea</taxon>
        <taxon>Rhabditida</taxon>
        <taxon>Rhabditina</taxon>
        <taxon>Rhabditomorpha</taxon>
        <taxon>Rhabditoidea</taxon>
        <taxon>Rhabditidae</taxon>
        <taxon>Peloderinae</taxon>
        <taxon>Caenorhabditis</taxon>
    </lineage>
</organism>
<sequence length="521" mass="56760">MYLSRNKTSIKEIKILQTAPRVATNSNMSDLLAGLTTSIKSTANAISRNEYVRKVTESMNDAIMNYPKPHMEVREATNEDPWGPTGPQMKKIAEYTRSRYMEDFYNVYTPLFARMLENNKDAWRRVYKSLILLDYLLKHGSERFVQEAREKIYELRRLESYKYIDEKGKDQGINIRHRVKQILEMMNDEDLLQAERKKANSDDKSKYRGYDKYDINSSGMKSSSSSNFDNSWDRNSSSTTSKRYDDDYKHKEVSNFSFSSSTANRSPSPELGFVDDTKKKDTAANDDDGFGDFVSSRSSASSGSKVKTDPPKAARSFFDDPVPVIPPPAGAAQNSYVAPPLSPVANKPASNFDLLFDVSAPTPAPAVTQNNGGNIDLFAQMCEPNFSTPTQTAAAPAAPAPTAGGLDLFDFGPAPVAQPTVMMSPMNAAPTASAAPAANNGFSGFDFGPSFGGSAPLQPMGAMAASPQVSQPAANQINLGGPSPKVGNSFAGLDQFMSLSLGSTNANTTKAKTLNQMKGNQ</sequence>
<proteinExistence type="predicted"/>
<dbReference type="CDD" id="cd16989">
    <property type="entry name" value="ENTH_EpsinR"/>
    <property type="match status" value="1"/>
</dbReference>
<feature type="domain" description="ENTH" evidence="2">
    <location>
        <begin position="61"/>
        <end position="196"/>
    </location>
</feature>
<dbReference type="GO" id="GO:0030276">
    <property type="term" value="F:clathrin binding"/>
    <property type="evidence" value="ECO:0007669"/>
    <property type="project" value="TreeGrafter"/>
</dbReference>
<feature type="region of interest" description="Disordered" evidence="1">
    <location>
        <begin position="256"/>
        <end position="321"/>
    </location>
</feature>
<protein>
    <recommendedName>
        <fullName evidence="2">ENTH domain-containing protein</fullName>
    </recommendedName>
</protein>
<feature type="compositionally biased region" description="Polar residues" evidence="1">
    <location>
        <begin position="256"/>
        <end position="267"/>
    </location>
</feature>
<evidence type="ECO:0000313" key="3">
    <source>
        <dbReference type="EMBL" id="PIC19836.1"/>
    </source>
</evidence>
<dbReference type="PROSITE" id="PS50942">
    <property type="entry name" value="ENTH"/>
    <property type="match status" value="1"/>
</dbReference>
<feature type="compositionally biased region" description="Basic and acidic residues" evidence="1">
    <location>
        <begin position="196"/>
        <end position="214"/>
    </location>
</feature>
<dbReference type="EMBL" id="PDUG01000006">
    <property type="protein sequence ID" value="PIC19836.1"/>
    <property type="molecule type" value="Genomic_DNA"/>
</dbReference>
<evidence type="ECO:0000256" key="1">
    <source>
        <dbReference type="SAM" id="MobiDB-lite"/>
    </source>
</evidence>
<dbReference type="SUPFAM" id="SSF48464">
    <property type="entry name" value="ENTH/VHS domain"/>
    <property type="match status" value="1"/>
</dbReference>
<accession>A0A2G5SYB2</accession>
<dbReference type="PANTHER" id="PTHR12276">
    <property type="entry name" value="EPSIN/ENT-RELATED"/>
    <property type="match status" value="1"/>
</dbReference>
<dbReference type="Proteomes" id="UP000230233">
    <property type="component" value="Chromosome X"/>
</dbReference>
<dbReference type="OrthoDB" id="4033880at2759"/>
<dbReference type="GO" id="GO:0006897">
    <property type="term" value="P:endocytosis"/>
    <property type="evidence" value="ECO:0007669"/>
    <property type="project" value="TreeGrafter"/>
</dbReference>
<dbReference type="GO" id="GO:0005886">
    <property type="term" value="C:plasma membrane"/>
    <property type="evidence" value="ECO:0007669"/>
    <property type="project" value="TreeGrafter"/>
</dbReference>
<dbReference type="AlphaFoldDB" id="A0A2G5SYB2"/>
<keyword evidence="4" id="KW-1185">Reference proteome</keyword>
<feature type="compositionally biased region" description="Low complexity" evidence="1">
    <location>
        <begin position="215"/>
        <end position="238"/>
    </location>
</feature>
<dbReference type="GO" id="GO:0005543">
    <property type="term" value="F:phospholipid binding"/>
    <property type="evidence" value="ECO:0007669"/>
    <property type="project" value="TreeGrafter"/>
</dbReference>
<feature type="region of interest" description="Disordered" evidence="1">
    <location>
        <begin position="196"/>
        <end position="244"/>
    </location>
</feature>
<comment type="caution">
    <text evidence="3">The sequence shown here is derived from an EMBL/GenBank/DDBJ whole genome shotgun (WGS) entry which is preliminary data.</text>
</comment>
<evidence type="ECO:0000313" key="4">
    <source>
        <dbReference type="Proteomes" id="UP000230233"/>
    </source>
</evidence>
<dbReference type="InterPro" id="IPR013809">
    <property type="entry name" value="ENTH"/>
</dbReference>
<dbReference type="PANTHER" id="PTHR12276:SF45">
    <property type="entry name" value="CLATHRIN INTERACTOR 1"/>
    <property type="match status" value="1"/>
</dbReference>
<dbReference type="Gene3D" id="1.25.40.90">
    <property type="match status" value="1"/>
</dbReference>
<dbReference type="InterPro" id="IPR008942">
    <property type="entry name" value="ENTH_VHS"/>
</dbReference>